<dbReference type="AlphaFoldDB" id="A0A931J0X5"/>
<keyword evidence="3" id="KW-1185">Reference proteome</keyword>
<dbReference type="Pfam" id="PF07978">
    <property type="entry name" value="NIPSNAP"/>
    <property type="match status" value="1"/>
</dbReference>
<reference evidence="2" key="1">
    <citation type="submission" date="2020-12" db="EMBL/GenBank/DDBJ databases">
        <title>The genome sequence of Inhella sp. 1Y17.</title>
        <authorList>
            <person name="Liu Y."/>
        </authorList>
    </citation>
    <scope>NUCLEOTIDE SEQUENCE</scope>
    <source>
        <strain evidence="2">1Y17</strain>
    </source>
</reference>
<organism evidence="2 3">
    <name type="scientific">Inhella proteolytica</name>
    <dbReference type="NCBI Taxonomy" id="2795029"/>
    <lineage>
        <taxon>Bacteria</taxon>
        <taxon>Pseudomonadati</taxon>
        <taxon>Pseudomonadota</taxon>
        <taxon>Betaproteobacteria</taxon>
        <taxon>Burkholderiales</taxon>
        <taxon>Sphaerotilaceae</taxon>
        <taxon>Inhella</taxon>
    </lineage>
</organism>
<dbReference type="SUPFAM" id="SSF54909">
    <property type="entry name" value="Dimeric alpha+beta barrel"/>
    <property type="match status" value="1"/>
</dbReference>
<protein>
    <submittedName>
        <fullName evidence="2">NIPSNAP family protein</fullName>
    </submittedName>
</protein>
<accession>A0A931J0X5</accession>
<dbReference type="EMBL" id="JAEDAK010000007">
    <property type="protein sequence ID" value="MBH9577479.1"/>
    <property type="molecule type" value="Genomic_DNA"/>
</dbReference>
<dbReference type="InterPro" id="IPR012577">
    <property type="entry name" value="NIPSNAP"/>
</dbReference>
<sequence length="126" mass="13781">MSAENRVLEIRSYKLQPGSGAEFHRLVAEHSVPLLRAWGMDVVRFGPSLHEPDAYFLMRAFNSLAHLEQSQAAFYATPAWRQGPREAIVSRIVSDANTVVALPERAIEALRDTSPAAAGPAPTMPA</sequence>
<evidence type="ECO:0000313" key="3">
    <source>
        <dbReference type="Proteomes" id="UP000613266"/>
    </source>
</evidence>
<gene>
    <name evidence="2" type="ORF">I7X39_11260</name>
</gene>
<evidence type="ECO:0000313" key="2">
    <source>
        <dbReference type="EMBL" id="MBH9577479.1"/>
    </source>
</evidence>
<name>A0A931J0X5_9BURK</name>
<dbReference type="Gene3D" id="3.30.70.100">
    <property type="match status" value="1"/>
</dbReference>
<dbReference type="Proteomes" id="UP000613266">
    <property type="component" value="Unassembled WGS sequence"/>
</dbReference>
<evidence type="ECO:0000259" key="1">
    <source>
        <dbReference type="Pfam" id="PF07978"/>
    </source>
</evidence>
<proteinExistence type="predicted"/>
<dbReference type="RefSeq" id="WP_198111257.1">
    <property type="nucleotide sequence ID" value="NZ_JAEDAK010000007.1"/>
</dbReference>
<feature type="domain" description="NIPSNAP" evidence="1">
    <location>
        <begin position="9"/>
        <end position="87"/>
    </location>
</feature>
<dbReference type="InterPro" id="IPR011008">
    <property type="entry name" value="Dimeric_a/b-barrel"/>
</dbReference>
<comment type="caution">
    <text evidence="2">The sequence shown here is derived from an EMBL/GenBank/DDBJ whole genome shotgun (WGS) entry which is preliminary data.</text>
</comment>